<keyword evidence="4" id="KW-1015">Disulfide bond</keyword>
<keyword evidence="6" id="KW-0472">Membrane</keyword>
<keyword evidence="2" id="KW-0719">Serine esterase</keyword>
<dbReference type="PANTHER" id="PTHR33630">
    <property type="entry name" value="CUTINASE RV1984C-RELATED-RELATED"/>
    <property type="match status" value="1"/>
</dbReference>
<protein>
    <submittedName>
        <fullName evidence="7">Cutinase family protein</fullName>
    </submittedName>
</protein>
<comment type="caution">
    <text evidence="7">The sequence shown here is derived from an EMBL/GenBank/DDBJ whole genome shotgun (WGS) entry which is preliminary data.</text>
</comment>
<evidence type="ECO:0000256" key="5">
    <source>
        <dbReference type="SAM" id="MobiDB-lite"/>
    </source>
</evidence>
<feature type="region of interest" description="Disordered" evidence="5">
    <location>
        <begin position="206"/>
        <end position="225"/>
    </location>
</feature>
<dbReference type="PANTHER" id="PTHR33630:SF9">
    <property type="entry name" value="CUTINASE 4"/>
    <property type="match status" value="1"/>
</dbReference>
<dbReference type="GO" id="GO:0052689">
    <property type="term" value="F:carboxylic ester hydrolase activity"/>
    <property type="evidence" value="ECO:0007669"/>
    <property type="project" value="UniProtKB-KW"/>
</dbReference>
<gene>
    <name evidence="7" type="ORF">D5S18_13095</name>
</gene>
<keyword evidence="6" id="KW-1133">Transmembrane helix</keyword>
<accession>A0A3A4KB44</accession>
<evidence type="ECO:0000313" key="7">
    <source>
        <dbReference type="EMBL" id="RJO77100.1"/>
    </source>
</evidence>
<evidence type="ECO:0000313" key="8">
    <source>
        <dbReference type="Proteomes" id="UP000266677"/>
    </source>
</evidence>
<dbReference type="Pfam" id="PF01083">
    <property type="entry name" value="Cutinase"/>
    <property type="match status" value="1"/>
</dbReference>
<proteinExistence type="inferred from homology"/>
<dbReference type="InterPro" id="IPR000675">
    <property type="entry name" value="Cutinase/axe"/>
</dbReference>
<evidence type="ECO:0000256" key="6">
    <source>
        <dbReference type="SAM" id="Phobius"/>
    </source>
</evidence>
<feature type="transmembrane region" description="Helical" evidence="6">
    <location>
        <begin position="21"/>
        <end position="42"/>
    </location>
</feature>
<dbReference type="Proteomes" id="UP000266677">
    <property type="component" value="Unassembled WGS sequence"/>
</dbReference>
<dbReference type="AlphaFoldDB" id="A0A3A4KB44"/>
<feature type="region of interest" description="Disordered" evidence="5">
    <location>
        <begin position="75"/>
        <end position="94"/>
    </location>
</feature>
<evidence type="ECO:0000256" key="4">
    <source>
        <dbReference type="ARBA" id="ARBA00023157"/>
    </source>
</evidence>
<dbReference type="EMBL" id="QZFU01000016">
    <property type="protein sequence ID" value="RJO77100.1"/>
    <property type="molecule type" value="Genomic_DNA"/>
</dbReference>
<dbReference type="SMART" id="SM01110">
    <property type="entry name" value="Cutinase"/>
    <property type="match status" value="1"/>
</dbReference>
<comment type="similarity">
    <text evidence="1">Belongs to the cutinase family.</text>
</comment>
<dbReference type="OrthoDB" id="4423762at2"/>
<evidence type="ECO:0000256" key="2">
    <source>
        <dbReference type="ARBA" id="ARBA00022487"/>
    </source>
</evidence>
<keyword evidence="6" id="KW-0812">Transmembrane</keyword>
<organism evidence="7 8">
    <name type="scientific">Nocardia panacis</name>
    <dbReference type="NCBI Taxonomy" id="2340916"/>
    <lineage>
        <taxon>Bacteria</taxon>
        <taxon>Bacillati</taxon>
        <taxon>Actinomycetota</taxon>
        <taxon>Actinomycetes</taxon>
        <taxon>Mycobacteriales</taxon>
        <taxon>Nocardiaceae</taxon>
        <taxon>Nocardia</taxon>
    </lineage>
</organism>
<keyword evidence="3" id="KW-0378">Hydrolase</keyword>
<evidence type="ECO:0000256" key="1">
    <source>
        <dbReference type="ARBA" id="ARBA00007534"/>
    </source>
</evidence>
<name>A0A3A4KB44_9NOCA</name>
<evidence type="ECO:0000256" key="3">
    <source>
        <dbReference type="ARBA" id="ARBA00022801"/>
    </source>
</evidence>
<dbReference type="InterPro" id="IPR029058">
    <property type="entry name" value="AB_hydrolase_fold"/>
</dbReference>
<dbReference type="SUPFAM" id="SSF53474">
    <property type="entry name" value="alpha/beta-Hydrolases"/>
    <property type="match status" value="1"/>
</dbReference>
<sequence length="332" mass="34755">MSARRSGRPRRSGPAGCLWNLAKVIAVIAILVVIAIVIWYIAAGRYRPPVGPKPPPGRPDTQSASCPDVQMISIPGTWESNSGDDPHRPTANPASLMLNVSGPVAQSFPEQRVDVYTVPYVAQFSNPVALPPDGQASYNVSRSEGAQRTVDAMAARYKQCPLTTYVIAGFSQGAVIAGDVASSIGANKGPVPQDLVLGVTLIADGRRTGEDGPGQARQVGPPPPGVGAEIALGGLDVMGITMTGPRPGGFGALAERTYTICAPSDLICDAPRQALNPLNMIPSVLRLVQAAGNPVHAMYNSYRVDENGTTATQWTAKWAEGLIEGAPHPKHS</sequence>
<keyword evidence="8" id="KW-1185">Reference proteome</keyword>
<dbReference type="Gene3D" id="3.40.50.1820">
    <property type="entry name" value="alpha/beta hydrolase"/>
    <property type="match status" value="1"/>
</dbReference>
<reference evidence="7 8" key="1">
    <citation type="submission" date="2018-09" db="EMBL/GenBank/DDBJ databases">
        <title>YIM PH21274 draft genome.</title>
        <authorList>
            <person name="Miao C."/>
        </authorList>
    </citation>
    <scope>NUCLEOTIDE SEQUENCE [LARGE SCALE GENOMIC DNA]</scope>
    <source>
        <strain evidence="7 8">YIM PH 21724</strain>
    </source>
</reference>